<dbReference type="InterPro" id="IPR006638">
    <property type="entry name" value="Elp3/MiaA/NifB-like_rSAM"/>
</dbReference>
<evidence type="ECO:0000256" key="11">
    <source>
        <dbReference type="ARBA" id="ARBA00066804"/>
    </source>
</evidence>
<evidence type="ECO:0000313" key="17">
    <source>
        <dbReference type="Proteomes" id="UP000199230"/>
    </source>
</evidence>
<dbReference type="InterPro" id="IPR023885">
    <property type="entry name" value="4Fe4S-binding_SPASM_dom"/>
</dbReference>
<evidence type="ECO:0000256" key="1">
    <source>
        <dbReference type="ARBA" id="ARBA00001966"/>
    </source>
</evidence>
<dbReference type="InterPro" id="IPR017200">
    <property type="entry name" value="PqqE-like"/>
</dbReference>
<dbReference type="PIRSF" id="PIRSF037420">
    <property type="entry name" value="PQQ_syn_pqqE"/>
    <property type="match status" value="1"/>
</dbReference>
<comment type="catalytic activity">
    <reaction evidence="8">
        <text>[mycofactocin precursor peptide]-C-terminal glycyl-L-valyl-L-tyrosine + S-adenosyl-L-methionine = [mycofactocin precursor peptide]-C-terminal glycyl-N-{[2-(4-hydroxyphenyl)ethenyl]-3-methylbutanamide} + 5'-deoxyadenosine + L-methionine + CO2</text>
        <dbReference type="Rhea" id="RHEA:65492"/>
        <dbReference type="Rhea" id="RHEA-COMP:16815"/>
        <dbReference type="Rhea" id="RHEA-COMP:16816"/>
        <dbReference type="ChEBI" id="CHEBI:16526"/>
        <dbReference type="ChEBI" id="CHEBI:17319"/>
        <dbReference type="ChEBI" id="CHEBI:57844"/>
        <dbReference type="ChEBI" id="CHEBI:59789"/>
        <dbReference type="ChEBI" id="CHEBI:156515"/>
        <dbReference type="ChEBI" id="CHEBI:156517"/>
        <dbReference type="EC" id="1.3.98.7"/>
    </reaction>
</comment>
<gene>
    <name evidence="16" type="ORF">SAMN05192546_104195</name>
</gene>
<dbReference type="Pfam" id="PF04055">
    <property type="entry name" value="Radical_SAM"/>
    <property type="match status" value="1"/>
</dbReference>
<dbReference type="EMBL" id="FNPV01000004">
    <property type="protein sequence ID" value="SDY77691.1"/>
    <property type="molecule type" value="Genomic_DNA"/>
</dbReference>
<evidence type="ECO:0000256" key="10">
    <source>
        <dbReference type="ARBA" id="ARBA00066739"/>
    </source>
</evidence>
<feature type="domain" description="Radical SAM core" evidence="15">
    <location>
        <begin position="33"/>
        <end position="243"/>
    </location>
</feature>
<keyword evidence="6" id="KW-0411">Iron-sulfur</keyword>
<dbReference type="PANTHER" id="PTHR11228">
    <property type="entry name" value="RADICAL SAM DOMAIN PROTEIN"/>
    <property type="match status" value="1"/>
</dbReference>
<dbReference type="GO" id="GO:0046872">
    <property type="term" value="F:metal ion binding"/>
    <property type="evidence" value="ECO:0007669"/>
    <property type="project" value="UniProtKB-KW"/>
</dbReference>
<reference evidence="16 17" key="1">
    <citation type="submission" date="2016-10" db="EMBL/GenBank/DDBJ databases">
        <authorList>
            <person name="de Groot N.N."/>
        </authorList>
    </citation>
    <scope>NUCLEOTIDE SEQUENCE [LARGE SCALE GENOMIC DNA]</scope>
    <source>
        <strain evidence="16 17">APO</strain>
    </source>
</reference>
<evidence type="ECO:0000256" key="5">
    <source>
        <dbReference type="ARBA" id="ARBA00023004"/>
    </source>
</evidence>
<dbReference type="InterPro" id="IPR034480">
    <property type="entry name" value="Heme_synthase-like"/>
</dbReference>
<dbReference type="CDD" id="cd21123">
    <property type="entry name" value="SPASM_MftC-like"/>
    <property type="match status" value="1"/>
</dbReference>
<dbReference type="PROSITE" id="PS51918">
    <property type="entry name" value="RADICAL_SAM"/>
    <property type="match status" value="1"/>
</dbReference>
<keyword evidence="7" id="KW-0456">Lyase</keyword>
<dbReference type="SFLD" id="SFLDG01067">
    <property type="entry name" value="SPASM/twitch_domain_containing"/>
    <property type="match status" value="1"/>
</dbReference>
<dbReference type="SUPFAM" id="SSF102114">
    <property type="entry name" value="Radical SAM enzymes"/>
    <property type="match status" value="1"/>
</dbReference>
<comment type="catalytic activity">
    <reaction evidence="9">
        <text>[mycofactocin precursor peptide]-C-terminal glycyl-N-{[2-(4-hydroxyphenyl)ethenyl]-3-methylbutanamide} + AH2 + S-adenosyl-L-methionine = [mycofactocin precursor peptide]-C-terminal glycyl-N-{5-[(4-hydroxyphenyl)methyl]-4,4-dimethyl-2-oxopyrrolidin-3-yl}acetamide + 5'-deoxyadenosine + L-methionine + A + H(+)</text>
        <dbReference type="Rhea" id="RHEA:65500"/>
        <dbReference type="Rhea" id="RHEA-COMP:16816"/>
        <dbReference type="Rhea" id="RHEA-COMP:16818"/>
        <dbReference type="ChEBI" id="CHEBI:13193"/>
        <dbReference type="ChEBI" id="CHEBI:15378"/>
        <dbReference type="ChEBI" id="CHEBI:17319"/>
        <dbReference type="ChEBI" id="CHEBI:17499"/>
        <dbReference type="ChEBI" id="CHEBI:57844"/>
        <dbReference type="ChEBI" id="CHEBI:59789"/>
        <dbReference type="ChEBI" id="CHEBI:156517"/>
        <dbReference type="ChEBI" id="CHEBI:156518"/>
        <dbReference type="EC" id="4.1.99.26"/>
    </reaction>
</comment>
<evidence type="ECO:0000256" key="8">
    <source>
        <dbReference type="ARBA" id="ARBA00051525"/>
    </source>
</evidence>
<protein>
    <recommendedName>
        <fullName evidence="12">Mycofactocin maturase MftC</fullName>
        <ecNumber evidence="10">1.3.98.7</ecNumber>
        <ecNumber evidence="11">4.1.99.26</ecNumber>
    </recommendedName>
    <alternativeName>
        <fullName evidence="14">[Mycofactocin precursor peptide]-pyrrolidinone derivative synthase</fullName>
    </alternativeName>
    <alternativeName>
        <fullName evidence="13">[Mycofactocin precursor peptide]-tyrosine decarboxylase</fullName>
    </alternativeName>
</protein>
<dbReference type="SFLD" id="SFLDG01385">
    <property type="entry name" value="heme_carboxy_lyase_like"/>
    <property type="match status" value="1"/>
</dbReference>
<keyword evidence="4" id="KW-0479">Metal-binding</keyword>
<evidence type="ECO:0000313" key="16">
    <source>
        <dbReference type="EMBL" id="SDY77691.1"/>
    </source>
</evidence>
<keyword evidence="17" id="KW-1185">Reference proteome</keyword>
<comment type="cofactor">
    <cofactor evidence="1">
        <name>[4Fe-4S] cluster</name>
        <dbReference type="ChEBI" id="CHEBI:49883"/>
    </cofactor>
</comment>
<keyword evidence="2" id="KW-0004">4Fe-4S</keyword>
<dbReference type="InterPro" id="IPR034479">
    <property type="entry name" value="AhbC-like"/>
</dbReference>
<dbReference type="Gene3D" id="3.20.20.70">
    <property type="entry name" value="Aldolase class I"/>
    <property type="match status" value="1"/>
</dbReference>
<keyword evidence="3" id="KW-0949">S-adenosyl-L-methionine</keyword>
<evidence type="ECO:0000259" key="15">
    <source>
        <dbReference type="PROSITE" id="PS51918"/>
    </source>
</evidence>
<dbReference type="NCBIfam" id="TIGR04054">
    <property type="entry name" value="rSAM_NirJ1"/>
    <property type="match status" value="1"/>
</dbReference>
<dbReference type="EC" id="1.3.98.7" evidence="10"/>
<evidence type="ECO:0000256" key="12">
    <source>
        <dbReference type="ARBA" id="ARBA00074337"/>
    </source>
</evidence>
<keyword evidence="5" id="KW-0408">Iron</keyword>
<proteinExistence type="predicted"/>
<evidence type="ECO:0000256" key="2">
    <source>
        <dbReference type="ARBA" id="ARBA00022485"/>
    </source>
</evidence>
<dbReference type="Pfam" id="PF13186">
    <property type="entry name" value="SPASM"/>
    <property type="match status" value="1"/>
</dbReference>
<dbReference type="STRING" id="159292.SAMN05192546_104195"/>
<organism evidence="16 17">
    <name type="scientific">Tindallia californiensis</name>
    <dbReference type="NCBI Taxonomy" id="159292"/>
    <lineage>
        <taxon>Bacteria</taxon>
        <taxon>Bacillati</taxon>
        <taxon>Bacillota</taxon>
        <taxon>Clostridia</taxon>
        <taxon>Peptostreptococcales</taxon>
        <taxon>Tindalliaceae</taxon>
        <taxon>Tindallia</taxon>
    </lineage>
</organism>
<dbReference type="GO" id="GO:0016491">
    <property type="term" value="F:oxidoreductase activity"/>
    <property type="evidence" value="ECO:0007669"/>
    <property type="project" value="InterPro"/>
</dbReference>
<dbReference type="Proteomes" id="UP000199230">
    <property type="component" value="Unassembled WGS sequence"/>
</dbReference>
<dbReference type="EC" id="4.1.99.26" evidence="11"/>
<dbReference type="GO" id="GO:0006783">
    <property type="term" value="P:heme biosynthetic process"/>
    <property type="evidence" value="ECO:0007669"/>
    <property type="project" value="TreeGrafter"/>
</dbReference>
<dbReference type="InterPro" id="IPR013785">
    <property type="entry name" value="Aldolase_TIM"/>
</dbReference>
<evidence type="ECO:0000256" key="13">
    <source>
        <dbReference type="ARBA" id="ARBA00077306"/>
    </source>
</evidence>
<evidence type="ECO:0000256" key="3">
    <source>
        <dbReference type="ARBA" id="ARBA00022691"/>
    </source>
</evidence>
<evidence type="ECO:0000256" key="7">
    <source>
        <dbReference type="ARBA" id="ARBA00023239"/>
    </source>
</evidence>
<dbReference type="AlphaFoldDB" id="A0A1H3MLU0"/>
<evidence type="ECO:0000256" key="6">
    <source>
        <dbReference type="ARBA" id="ARBA00023014"/>
    </source>
</evidence>
<dbReference type="FunFam" id="3.20.20.70:FF:000188">
    <property type="entry name" value="Mycofactocin radical SAM maturase MftC"/>
    <property type="match status" value="1"/>
</dbReference>
<evidence type="ECO:0000256" key="4">
    <source>
        <dbReference type="ARBA" id="ARBA00022723"/>
    </source>
</evidence>
<name>A0A1H3MLU0_9FIRM</name>
<dbReference type="InterPro" id="IPR007197">
    <property type="entry name" value="rSAM"/>
</dbReference>
<dbReference type="OrthoDB" id="7021155at2"/>
<evidence type="ECO:0000256" key="14">
    <source>
        <dbReference type="ARBA" id="ARBA00079192"/>
    </source>
</evidence>
<dbReference type="SFLD" id="SFLDF00543">
    <property type="entry name" value="alternative_heme_biosynthesis"/>
    <property type="match status" value="1"/>
</dbReference>
<dbReference type="InterPro" id="IPR050377">
    <property type="entry name" value="Radical_SAM_PqqE_MftC-like"/>
</dbReference>
<dbReference type="SFLD" id="SFLDS00029">
    <property type="entry name" value="Radical_SAM"/>
    <property type="match status" value="1"/>
</dbReference>
<evidence type="ECO:0000256" key="9">
    <source>
        <dbReference type="ARBA" id="ARBA00051925"/>
    </source>
</evidence>
<dbReference type="GO" id="GO:0051539">
    <property type="term" value="F:4 iron, 4 sulfur cluster binding"/>
    <property type="evidence" value="ECO:0007669"/>
    <property type="project" value="UniProtKB-KW"/>
</dbReference>
<dbReference type="RefSeq" id="WP_093312730.1">
    <property type="nucleotide sequence ID" value="NZ_FNPV01000004.1"/>
</dbReference>
<dbReference type="SMART" id="SM00729">
    <property type="entry name" value="Elp3"/>
    <property type="match status" value="1"/>
</dbReference>
<dbReference type="PANTHER" id="PTHR11228:SF7">
    <property type="entry name" value="PQQA PEPTIDE CYCLASE"/>
    <property type="match status" value="1"/>
</dbReference>
<sequence length="395" mass="44783">MISFTKFLTGAHHYGDQLRYQEESTKWPHGIRKGCGPVVAWNTTRTCNLRCIHCYMNSDHHHYPGELNHEEAMVFIQSLADFRVPVLLFSGGEPLLRPDFFKLAEEAARLGIRPTLSTNGTLITKKIAQQLKSIGIGYVGISLDGLEKVHDQFRQKQGSFQQAFKGIENCVAEGQRVGLRFTINRQNMHDVDEVLDLVEEAKIDRICFYHLVYSGRGSELTKDVLTPEETRQVVDRIIDRTLDFQRRGLNKEILSVDNHADGVYLYLKLRKSHPEKAANVLSLLKRNGGNRSGMAFANVDSQGNVHPDQFTQNHCFGNVKEKPFSEIWQGTNHPIQAGLKNRKPLLKGRCATCHWLDLCNGNFRARAEAITGDFWESDPACYLTDKEISKEGELS</sequence>
<dbReference type="SFLD" id="SFLDG01386">
    <property type="entry name" value="main_SPASM_domain-containing"/>
    <property type="match status" value="1"/>
</dbReference>
<dbReference type="NCBIfam" id="TIGR04085">
    <property type="entry name" value="rSAM_more_4Fe4S"/>
    <property type="match status" value="1"/>
</dbReference>
<dbReference type="InterPro" id="IPR023930">
    <property type="entry name" value="NirJ1"/>
</dbReference>
<accession>A0A1H3MLU0</accession>
<dbReference type="CDD" id="cd01335">
    <property type="entry name" value="Radical_SAM"/>
    <property type="match status" value="1"/>
</dbReference>
<dbReference type="InterPro" id="IPR058240">
    <property type="entry name" value="rSAM_sf"/>
</dbReference>